<reference evidence="1 3" key="2">
    <citation type="journal article" date="2018" name="Plant J.">
        <title>The Physcomitrella patens chromosome-scale assembly reveals moss genome structure and evolution.</title>
        <authorList>
            <person name="Lang D."/>
            <person name="Ullrich K.K."/>
            <person name="Murat F."/>
            <person name="Fuchs J."/>
            <person name="Jenkins J."/>
            <person name="Haas F.B."/>
            <person name="Piednoel M."/>
            <person name="Gundlach H."/>
            <person name="Van Bel M."/>
            <person name="Meyberg R."/>
            <person name="Vives C."/>
            <person name="Morata J."/>
            <person name="Symeonidi A."/>
            <person name="Hiss M."/>
            <person name="Muchero W."/>
            <person name="Kamisugi Y."/>
            <person name="Saleh O."/>
            <person name="Blanc G."/>
            <person name="Decker E.L."/>
            <person name="van Gessel N."/>
            <person name="Grimwood J."/>
            <person name="Hayes R.D."/>
            <person name="Graham S.W."/>
            <person name="Gunter L.E."/>
            <person name="McDaniel S.F."/>
            <person name="Hoernstein S.N.W."/>
            <person name="Larsson A."/>
            <person name="Li F.W."/>
            <person name="Perroud P.F."/>
            <person name="Phillips J."/>
            <person name="Ranjan P."/>
            <person name="Rokshar D.S."/>
            <person name="Rothfels C.J."/>
            <person name="Schneider L."/>
            <person name="Shu S."/>
            <person name="Stevenson D.W."/>
            <person name="Thummler F."/>
            <person name="Tillich M."/>
            <person name="Villarreal Aguilar J.C."/>
            <person name="Widiez T."/>
            <person name="Wong G.K."/>
            <person name="Wymore A."/>
            <person name="Zhang Y."/>
            <person name="Zimmer A.D."/>
            <person name="Quatrano R.S."/>
            <person name="Mayer K.F.X."/>
            <person name="Goodstein D."/>
            <person name="Casacuberta J.M."/>
            <person name="Vandepoele K."/>
            <person name="Reski R."/>
            <person name="Cuming A.C."/>
            <person name="Tuskan G.A."/>
            <person name="Maumus F."/>
            <person name="Salse J."/>
            <person name="Schmutz J."/>
            <person name="Rensing S.A."/>
        </authorList>
    </citation>
    <scope>NUCLEOTIDE SEQUENCE [LARGE SCALE GENOMIC DNA]</scope>
    <source>
        <strain evidence="2 3">cv. Gransden 2004</strain>
    </source>
</reference>
<sequence>MHISFLGEFVSGQCWLGITWVRLEVTIGKLTPAVYNRLFGFFSSRVISESEVRTGLEAAEYAQNDS</sequence>
<name>A0A2K1IYG6_PHYPA</name>
<dbReference type="PaxDb" id="3218-PP1S20_209V6.1"/>
<dbReference type="EMBL" id="ABEU02000019">
    <property type="protein sequence ID" value="PNR34315.1"/>
    <property type="molecule type" value="Genomic_DNA"/>
</dbReference>
<proteinExistence type="predicted"/>
<dbReference type="AlphaFoldDB" id="A0A2K1IYG6"/>
<evidence type="ECO:0000313" key="1">
    <source>
        <dbReference type="EMBL" id="PNR34315.1"/>
    </source>
</evidence>
<accession>A0A2K1IYG6</accession>
<gene>
    <name evidence="1" type="ORF">PHYPA_024132</name>
</gene>
<reference evidence="1 3" key="1">
    <citation type="journal article" date="2008" name="Science">
        <title>The Physcomitrella genome reveals evolutionary insights into the conquest of land by plants.</title>
        <authorList>
            <person name="Rensing S."/>
            <person name="Lang D."/>
            <person name="Zimmer A."/>
            <person name="Terry A."/>
            <person name="Salamov A."/>
            <person name="Shapiro H."/>
            <person name="Nishiyama T."/>
            <person name="Perroud P.-F."/>
            <person name="Lindquist E."/>
            <person name="Kamisugi Y."/>
            <person name="Tanahashi T."/>
            <person name="Sakakibara K."/>
            <person name="Fujita T."/>
            <person name="Oishi K."/>
            <person name="Shin-I T."/>
            <person name="Kuroki Y."/>
            <person name="Toyoda A."/>
            <person name="Suzuki Y."/>
            <person name="Hashimoto A."/>
            <person name="Yamaguchi K."/>
            <person name="Sugano A."/>
            <person name="Kohara Y."/>
            <person name="Fujiyama A."/>
            <person name="Anterola A."/>
            <person name="Aoki S."/>
            <person name="Ashton N."/>
            <person name="Barbazuk W.B."/>
            <person name="Barker E."/>
            <person name="Bennetzen J."/>
            <person name="Bezanilla M."/>
            <person name="Blankenship R."/>
            <person name="Cho S.H."/>
            <person name="Dutcher S."/>
            <person name="Estelle M."/>
            <person name="Fawcett J.A."/>
            <person name="Gundlach H."/>
            <person name="Hanada K."/>
            <person name="Heyl A."/>
            <person name="Hicks K.A."/>
            <person name="Hugh J."/>
            <person name="Lohr M."/>
            <person name="Mayer K."/>
            <person name="Melkozernov A."/>
            <person name="Murata T."/>
            <person name="Nelson D."/>
            <person name="Pils B."/>
            <person name="Prigge M."/>
            <person name="Reiss B."/>
            <person name="Renner T."/>
            <person name="Rombauts S."/>
            <person name="Rushton P."/>
            <person name="Sanderfoot A."/>
            <person name="Schween G."/>
            <person name="Shiu S.-H."/>
            <person name="Stueber K."/>
            <person name="Theodoulou F.L."/>
            <person name="Tu H."/>
            <person name="Van de Peer Y."/>
            <person name="Verrier P.J."/>
            <person name="Waters E."/>
            <person name="Wood A."/>
            <person name="Yang L."/>
            <person name="Cove D."/>
            <person name="Cuming A."/>
            <person name="Hasebe M."/>
            <person name="Lucas S."/>
            <person name="Mishler D.B."/>
            <person name="Reski R."/>
            <person name="Grigoriev I."/>
            <person name="Quatrano R.S."/>
            <person name="Boore J.L."/>
        </authorList>
    </citation>
    <scope>NUCLEOTIDE SEQUENCE [LARGE SCALE GENOMIC DNA]</scope>
    <source>
        <strain evidence="2 3">cv. Gransden 2004</strain>
    </source>
</reference>
<evidence type="ECO:0000313" key="2">
    <source>
        <dbReference type="EnsemblPlants" id="Pp3c19_14680V3.1"/>
    </source>
</evidence>
<evidence type="ECO:0000313" key="3">
    <source>
        <dbReference type="Proteomes" id="UP000006727"/>
    </source>
</evidence>
<keyword evidence="3" id="KW-1185">Reference proteome</keyword>
<dbReference type="EnsemblPlants" id="Pp3c19_14680V3.1">
    <property type="protein sequence ID" value="Pp3c19_14680V3.1"/>
    <property type="gene ID" value="Pp3c19_14680"/>
</dbReference>
<protein>
    <submittedName>
        <fullName evidence="1 2">Uncharacterized protein</fullName>
    </submittedName>
</protein>
<reference evidence="2" key="3">
    <citation type="submission" date="2020-12" db="UniProtKB">
        <authorList>
            <consortium name="EnsemblPlants"/>
        </authorList>
    </citation>
    <scope>IDENTIFICATION</scope>
</reference>
<dbReference type="InParanoid" id="A0A2K1IYG6"/>
<organism evidence="1">
    <name type="scientific">Physcomitrium patens</name>
    <name type="common">Spreading-leaved earth moss</name>
    <name type="synonym">Physcomitrella patens</name>
    <dbReference type="NCBI Taxonomy" id="3218"/>
    <lineage>
        <taxon>Eukaryota</taxon>
        <taxon>Viridiplantae</taxon>
        <taxon>Streptophyta</taxon>
        <taxon>Embryophyta</taxon>
        <taxon>Bryophyta</taxon>
        <taxon>Bryophytina</taxon>
        <taxon>Bryopsida</taxon>
        <taxon>Funariidae</taxon>
        <taxon>Funariales</taxon>
        <taxon>Funariaceae</taxon>
        <taxon>Physcomitrium</taxon>
    </lineage>
</organism>
<dbReference type="Gramene" id="Pp3c19_14680V3.1">
    <property type="protein sequence ID" value="Pp3c19_14680V3.1"/>
    <property type="gene ID" value="Pp3c19_14680"/>
</dbReference>
<dbReference type="Proteomes" id="UP000006727">
    <property type="component" value="Chromosome 19"/>
</dbReference>